<dbReference type="EMBL" id="CACVKT020009167">
    <property type="protein sequence ID" value="CAC5420779.1"/>
    <property type="molecule type" value="Genomic_DNA"/>
</dbReference>
<keyword evidence="1" id="KW-0812">Transmembrane</keyword>
<evidence type="ECO:0000313" key="3">
    <source>
        <dbReference type="EMBL" id="CAC5420779.1"/>
    </source>
</evidence>
<name>A0A6J8EJH1_MYTCO</name>
<reference evidence="3 4" key="1">
    <citation type="submission" date="2020-06" db="EMBL/GenBank/DDBJ databases">
        <authorList>
            <person name="Li R."/>
            <person name="Bekaert M."/>
        </authorList>
    </citation>
    <scope>NUCLEOTIDE SEQUENCE [LARGE SCALE GENOMIC DNA]</scope>
    <source>
        <strain evidence="4">wild</strain>
    </source>
</reference>
<feature type="domain" description="Reverse transcriptase" evidence="2">
    <location>
        <begin position="514"/>
        <end position="622"/>
    </location>
</feature>
<protein>
    <recommendedName>
        <fullName evidence="2">Reverse transcriptase domain-containing protein</fullName>
    </recommendedName>
</protein>
<gene>
    <name evidence="3" type="ORF">MCOR_52970</name>
</gene>
<dbReference type="Proteomes" id="UP000507470">
    <property type="component" value="Unassembled WGS sequence"/>
</dbReference>
<dbReference type="AlphaFoldDB" id="A0A6J8EJH1"/>
<organism evidence="3 4">
    <name type="scientific">Mytilus coruscus</name>
    <name type="common">Sea mussel</name>
    <dbReference type="NCBI Taxonomy" id="42192"/>
    <lineage>
        <taxon>Eukaryota</taxon>
        <taxon>Metazoa</taxon>
        <taxon>Spiralia</taxon>
        <taxon>Lophotrochozoa</taxon>
        <taxon>Mollusca</taxon>
        <taxon>Bivalvia</taxon>
        <taxon>Autobranchia</taxon>
        <taxon>Pteriomorphia</taxon>
        <taxon>Mytilida</taxon>
        <taxon>Mytiloidea</taxon>
        <taxon>Mytilidae</taxon>
        <taxon>Mytilinae</taxon>
        <taxon>Mytilus</taxon>
    </lineage>
</organism>
<evidence type="ECO:0000259" key="2">
    <source>
        <dbReference type="Pfam" id="PF00078"/>
    </source>
</evidence>
<evidence type="ECO:0000256" key="1">
    <source>
        <dbReference type="SAM" id="Phobius"/>
    </source>
</evidence>
<dbReference type="PANTHER" id="PTHR31635">
    <property type="entry name" value="REVERSE TRANSCRIPTASE DOMAIN-CONTAINING PROTEIN-RELATED"/>
    <property type="match status" value="1"/>
</dbReference>
<keyword evidence="1" id="KW-0472">Membrane</keyword>
<accession>A0A6J8EJH1</accession>
<sequence length="938" mass="108573">MAFLIHLLPPSQQDLLATEKYNPNGRGVDVEDLNAMNKRFYQPSCTVVNRLTPAGTEGGSCGPQQKVKETEDTFSAALAEKEVGLPQEELNSSMSSCEEVPMEKRHIVILQSGEERQMIPTHSLRDSAWWLKSDSLAEKRPSYIIRTLVKTKTHETVDNIYEPMNEQNEMCKNDVSVDVVIENRNNENVDSRKRKIVISDENCNDDNVEVVCQTEMNDVISSCEVNDTGRDEHIDNKKKRRLSFCRMLSSNVQNVSYNETSFSDHTYVIMNFNCCTVEKGPGLWVLNNTLLHNNEYVQKVRNIINEAVQSSLYTVEPLVWWDNLKFRIKKFSQVFSVNLAKEKKKEFFNLQNKIQRLCAMQADDIGIDVTKLENLKLELNNYELEKCKGAVLRSKAIWASEKDNVKMDEFISSVDVKINQNDKEMCDAEILYDEITEALMAMSKNKSPGTDGLTTEFYCKFYDCLRNILCHVYNSIYDENILSRSMRAGVLSLIIRRKQFGFGDVFIKWIEIFYTRINSCIKCNGSLTPYFCVDNGIRQGSPISALLYVLAAEPLQCNIMKNVNISGIKIPNTTDEALIFQHTDDTTLTVSDKSSIDEILKVFEMYEASSGAKINRQKSEILPIGKGRITDIEKKNKYKLQVCENYILLLGVYVGKDKTVCDHLNWSGKRCYEVIEGFLPEMAIVEMIQNVTNHCDINNIVKRFNILKVILPKEWTEIIQKNVHRRNVSRSININVIFKDKLSEFSMCSTKEFYLLLTSKLCQHPICYKKWTEVFEIEENDLCKVWKNVNFYWKPSILMDLDFKIAHYCIFTNSKLMTMKLINYNVCEEEVENITHLFLLCSELVEFHLFLQQKLSVLFDHVDSDKINNVVYEAVFMFGLIGSFKGVNVSFVNFMLSIARYCIFRRRNLLKNLNSNVDLIRLFKYTVKHYITYLYEYV</sequence>
<dbReference type="InterPro" id="IPR000477">
    <property type="entry name" value="RT_dom"/>
</dbReference>
<proteinExistence type="predicted"/>
<feature type="transmembrane region" description="Helical" evidence="1">
    <location>
        <begin position="874"/>
        <end position="903"/>
    </location>
</feature>
<keyword evidence="4" id="KW-1185">Reference proteome</keyword>
<keyword evidence="1" id="KW-1133">Transmembrane helix</keyword>
<dbReference type="PANTHER" id="PTHR31635:SF196">
    <property type="entry name" value="REVERSE TRANSCRIPTASE DOMAIN-CONTAINING PROTEIN-RELATED"/>
    <property type="match status" value="1"/>
</dbReference>
<dbReference type="Pfam" id="PF00078">
    <property type="entry name" value="RVT_1"/>
    <property type="match status" value="1"/>
</dbReference>
<evidence type="ECO:0000313" key="4">
    <source>
        <dbReference type="Proteomes" id="UP000507470"/>
    </source>
</evidence>